<evidence type="ECO:0000256" key="8">
    <source>
        <dbReference type="ARBA" id="ARBA00022989"/>
    </source>
</evidence>
<dbReference type="Pfam" id="PF01061">
    <property type="entry name" value="ABC2_membrane"/>
    <property type="match status" value="1"/>
</dbReference>
<keyword evidence="3 11" id="KW-0813">Transport</keyword>
<dbReference type="InterPro" id="IPR000412">
    <property type="entry name" value="ABC_2_transport"/>
</dbReference>
<keyword evidence="14" id="KW-1185">Reference proteome</keyword>
<evidence type="ECO:0000256" key="10">
    <source>
        <dbReference type="ARBA" id="ARBA00023136"/>
    </source>
</evidence>
<feature type="transmembrane region" description="Helical" evidence="11">
    <location>
        <begin position="238"/>
        <end position="255"/>
    </location>
</feature>
<organism evidence="13 14">
    <name type="scientific">Neisseria musculi</name>
    <dbReference type="NCBI Taxonomy" id="1815583"/>
    <lineage>
        <taxon>Bacteria</taxon>
        <taxon>Pseudomonadati</taxon>
        <taxon>Pseudomonadota</taxon>
        <taxon>Betaproteobacteria</taxon>
        <taxon>Neisseriales</taxon>
        <taxon>Neisseriaceae</taxon>
        <taxon>Neisseria</taxon>
    </lineage>
</organism>
<keyword evidence="7" id="KW-0972">Capsule biogenesis/degradation</keyword>
<keyword evidence="5" id="KW-0762">Sugar transport</keyword>
<evidence type="ECO:0000256" key="9">
    <source>
        <dbReference type="ARBA" id="ARBA00023047"/>
    </source>
</evidence>
<evidence type="ECO:0000256" key="1">
    <source>
        <dbReference type="ARBA" id="ARBA00004651"/>
    </source>
</evidence>
<dbReference type="KEGG" id="nmus:H7A79_1828"/>
<dbReference type="InterPro" id="IPR013525">
    <property type="entry name" value="ABC2_TM"/>
</dbReference>
<gene>
    <name evidence="13" type="ORF">H7A79_1828</name>
</gene>
<feature type="domain" description="ABC transmembrane type-2" evidence="12">
    <location>
        <begin position="37"/>
        <end position="258"/>
    </location>
</feature>
<dbReference type="PANTHER" id="PTHR30413">
    <property type="entry name" value="INNER MEMBRANE TRANSPORT PERMEASE"/>
    <property type="match status" value="1"/>
</dbReference>
<dbReference type="InterPro" id="IPR047817">
    <property type="entry name" value="ABC2_TM_bact-type"/>
</dbReference>
<evidence type="ECO:0000256" key="6">
    <source>
        <dbReference type="ARBA" id="ARBA00022692"/>
    </source>
</evidence>
<keyword evidence="8 11" id="KW-1133">Transmembrane helix</keyword>
<accession>A0A7H1MCF6</accession>
<feature type="transmembrane region" description="Helical" evidence="11">
    <location>
        <begin position="117"/>
        <end position="141"/>
    </location>
</feature>
<evidence type="ECO:0000256" key="4">
    <source>
        <dbReference type="ARBA" id="ARBA00022475"/>
    </source>
</evidence>
<evidence type="ECO:0000256" key="7">
    <source>
        <dbReference type="ARBA" id="ARBA00022903"/>
    </source>
</evidence>
<feature type="transmembrane region" description="Helical" evidence="11">
    <location>
        <begin position="39"/>
        <end position="59"/>
    </location>
</feature>
<reference evidence="13" key="1">
    <citation type="submission" date="2024-06" db="EMBL/GenBank/DDBJ databases">
        <title>Complete Genome Sequence of mouse commensal type strain Neisseria musculi.</title>
        <authorList>
            <person name="Thapa E."/>
            <person name="Aluvathingal J."/>
            <person name="Nadendla S."/>
            <person name="Mehta A."/>
            <person name="Tettelin H."/>
            <person name="Weyand N.J."/>
        </authorList>
    </citation>
    <scope>NUCLEOTIDE SEQUENCE</scope>
    <source>
        <strain evidence="13">NW831</strain>
    </source>
</reference>
<evidence type="ECO:0000256" key="11">
    <source>
        <dbReference type="RuleBase" id="RU361157"/>
    </source>
</evidence>
<keyword evidence="9" id="KW-0625">Polysaccharide transport</keyword>
<dbReference type="PANTHER" id="PTHR30413:SF10">
    <property type="entry name" value="CAPSULE POLYSACCHARIDE EXPORT INNER-MEMBRANE PROTEIN CTRC"/>
    <property type="match status" value="1"/>
</dbReference>
<evidence type="ECO:0000259" key="12">
    <source>
        <dbReference type="PROSITE" id="PS51012"/>
    </source>
</evidence>
<feature type="transmembrane region" description="Helical" evidence="11">
    <location>
        <begin position="65"/>
        <end position="84"/>
    </location>
</feature>
<dbReference type="PROSITE" id="PS51012">
    <property type="entry name" value="ABC_TM2"/>
    <property type="match status" value="1"/>
</dbReference>
<dbReference type="EMBL" id="CP060414">
    <property type="protein sequence ID" value="QNT59321.1"/>
    <property type="molecule type" value="Genomic_DNA"/>
</dbReference>
<keyword evidence="10 11" id="KW-0472">Membrane</keyword>
<name>A0A7H1MCF6_9NEIS</name>
<proteinExistence type="inferred from homology"/>
<dbReference type="PRINTS" id="PR00164">
    <property type="entry name" value="ABC2TRNSPORT"/>
</dbReference>
<evidence type="ECO:0000313" key="14">
    <source>
        <dbReference type="Proteomes" id="UP000516412"/>
    </source>
</evidence>
<comment type="subcellular location">
    <subcellularLocation>
        <location evidence="11">Cell inner membrane</location>
        <topology evidence="11">Multi-pass membrane protein</topology>
    </subcellularLocation>
    <subcellularLocation>
        <location evidence="1">Cell membrane</location>
        <topology evidence="1">Multi-pass membrane protein</topology>
    </subcellularLocation>
</comment>
<keyword evidence="6 11" id="KW-0812">Transmembrane</keyword>
<dbReference type="GO" id="GO:0043190">
    <property type="term" value="C:ATP-binding cassette (ABC) transporter complex"/>
    <property type="evidence" value="ECO:0007669"/>
    <property type="project" value="InterPro"/>
</dbReference>
<protein>
    <recommendedName>
        <fullName evidence="11">Transport permease protein</fullName>
    </recommendedName>
</protein>
<dbReference type="GO" id="GO:0015774">
    <property type="term" value="P:polysaccharide transport"/>
    <property type="evidence" value="ECO:0007669"/>
    <property type="project" value="UniProtKB-KW"/>
</dbReference>
<comment type="similarity">
    <text evidence="2 11">Belongs to the ABC-2 integral membrane protein family.</text>
</comment>
<evidence type="ECO:0000313" key="13">
    <source>
        <dbReference type="EMBL" id="QNT59321.1"/>
    </source>
</evidence>
<evidence type="ECO:0000256" key="2">
    <source>
        <dbReference type="ARBA" id="ARBA00007783"/>
    </source>
</evidence>
<evidence type="ECO:0000256" key="5">
    <source>
        <dbReference type="ARBA" id="ARBA00022597"/>
    </source>
</evidence>
<feature type="transmembrane region" description="Helical" evidence="11">
    <location>
        <begin position="147"/>
        <end position="169"/>
    </location>
</feature>
<dbReference type="Proteomes" id="UP000516412">
    <property type="component" value="Chromosome"/>
</dbReference>
<evidence type="ECO:0000256" key="3">
    <source>
        <dbReference type="ARBA" id="ARBA00022448"/>
    </source>
</evidence>
<dbReference type="GO" id="GO:0015920">
    <property type="term" value="P:lipopolysaccharide transport"/>
    <property type="evidence" value="ECO:0007669"/>
    <property type="project" value="TreeGrafter"/>
</dbReference>
<dbReference type="AlphaFoldDB" id="A0A7H1MCF6"/>
<dbReference type="RefSeq" id="WP_135034428.1">
    <property type="nucleotide sequence ID" value="NZ_CP060414.2"/>
</dbReference>
<feature type="transmembrane region" description="Helical" evidence="11">
    <location>
        <begin position="181"/>
        <end position="202"/>
    </location>
</feature>
<sequence length="265" mass="29549">MKALQETSFKESLVIQGRVIGALLMREIITRYGRSNIGFLWLFVEPMLMTAFIVSMWKFLRADEISALNIVAFALTGYPMAMMWRNASNRAIGAISANASLLYHRNVRVLDTIFARVLLEAAGATVAQIVMVAVLVMIGWVEMPADIFYMLLAWMLMALFALGLGLVMCSVAFKFDAVGKLWNTASFVMLPLSGAFFFVSSLPQQIQEYALWVPMVHGSEMFRHGYFGSGAVTMENPWYLLLCDLALLLIGLAMVDKFSKGVEPQ</sequence>
<dbReference type="GO" id="GO:0140359">
    <property type="term" value="F:ABC-type transporter activity"/>
    <property type="evidence" value="ECO:0007669"/>
    <property type="project" value="InterPro"/>
</dbReference>
<keyword evidence="4 11" id="KW-1003">Cell membrane</keyword>